<feature type="compositionally biased region" description="Polar residues" evidence="1">
    <location>
        <begin position="333"/>
        <end position="353"/>
    </location>
</feature>
<accession>A0A252F4N6</accession>
<sequence length="371" mass="40118">MKQFHLSKMNRLKRRQEQTRVPVWSRVRTTCIAILLVCNVVLLAVLGCVKGYDAYLSHRTRTHMDAMLAERGILCGSSVYHVLDDCPEVYTMHADSAVQEALARALLTGTVTSGAEKGNTMVWTGENGSVSWASSGELDAQVGLYSEPEPASAEQAQKLLRRVLAKAGIDVPEKWMESTPLGEGSGNNGYSITIRQELEGTQLLGCGLTAVLEPGNELTLTGIWCTGDPQRMNVRALETYSAEQALFQLLGSDISFAQIISAQPVYVLSDKSGGRFTTVPCWRFSTENGDYVLNILTGDVVASADIDAGSTDTTEPVNWDDVDYDDGIIDDGQQSTDTGATGTDSLPETTETVGTGADADSDLDISWDERE</sequence>
<dbReference type="RefSeq" id="WP_087019199.1">
    <property type="nucleotide sequence ID" value="NZ_NHOC01000005.1"/>
</dbReference>
<proteinExistence type="predicted"/>
<comment type="caution">
    <text evidence="2">The sequence shown here is derived from an EMBL/GenBank/DDBJ whole genome shotgun (WGS) entry which is preliminary data.</text>
</comment>
<dbReference type="EMBL" id="NHOC01000005">
    <property type="protein sequence ID" value="OUM20610.1"/>
    <property type="molecule type" value="Genomic_DNA"/>
</dbReference>
<dbReference type="AlphaFoldDB" id="A0A252F4N6"/>
<protein>
    <submittedName>
        <fullName evidence="2">Uncharacterized protein</fullName>
    </submittedName>
</protein>
<keyword evidence="3" id="KW-1185">Reference proteome</keyword>
<feature type="compositionally biased region" description="Acidic residues" evidence="1">
    <location>
        <begin position="318"/>
        <end position="329"/>
    </location>
</feature>
<evidence type="ECO:0000256" key="1">
    <source>
        <dbReference type="SAM" id="MobiDB-lite"/>
    </source>
</evidence>
<dbReference type="Proteomes" id="UP000194903">
    <property type="component" value="Unassembled WGS sequence"/>
</dbReference>
<gene>
    <name evidence="2" type="ORF">CBW42_07210</name>
</gene>
<organism evidence="2 3">
    <name type="scientific">Butyricicoccus porcorum</name>
    <dbReference type="NCBI Taxonomy" id="1945634"/>
    <lineage>
        <taxon>Bacteria</taxon>
        <taxon>Bacillati</taxon>
        <taxon>Bacillota</taxon>
        <taxon>Clostridia</taxon>
        <taxon>Eubacteriales</taxon>
        <taxon>Butyricicoccaceae</taxon>
        <taxon>Butyricicoccus</taxon>
    </lineage>
</organism>
<evidence type="ECO:0000313" key="2">
    <source>
        <dbReference type="EMBL" id="OUM20610.1"/>
    </source>
</evidence>
<feature type="region of interest" description="Disordered" evidence="1">
    <location>
        <begin position="307"/>
        <end position="371"/>
    </location>
</feature>
<reference evidence="2 3" key="1">
    <citation type="submission" date="2017-05" db="EMBL/GenBank/DDBJ databases">
        <title>Butyricicoccus porcorum sp. nov. a butyrate-producing bacterium from the swine intestinal tract.</title>
        <authorList>
            <person name="Trachsel J."/>
            <person name="Humphrey S."/>
            <person name="Allen H.K."/>
        </authorList>
    </citation>
    <scope>NUCLEOTIDE SEQUENCE [LARGE SCALE GENOMIC DNA]</scope>
    <source>
        <strain evidence="2">BB10</strain>
    </source>
</reference>
<feature type="compositionally biased region" description="Acidic residues" evidence="1">
    <location>
        <begin position="359"/>
        <end position="371"/>
    </location>
</feature>
<name>A0A252F4N6_9FIRM</name>
<evidence type="ECO:0000313" key="3">
    <source>
        <dbReference type="Proteomes" id="UP000194903"/>
    </source>
</evidence>
<dbReference type="OrthoDB" id="1696612at2"/>